<evidence type="ECO:0000313" key="3">
    <source>
        <dbReference type="Proteomes" id="UP001224812"/>
    </source>
</evidence>
<dbReference type="InterPro" id="IPR037178">
    <property type="entry name" value="ColicinD_C_sf"/>
</dbReference>
<reference evidence="2 3" key="1">
    <citation type="journal article" date="2023" name="Front. Microbiol.">
        <title>Phylogeography and host specificity of Pasteurellaceae pathogenic to sea-farmed fish in the north-east Atlantic.</title>
        <authorList>
            <person name="Gulla S."/>
            <person name="Colquhoun D.J."/>
            <person name="Olsen A.B."/>
            <person name="Spilsberg B."/>
            <person name="Lagesen K."/>
            <person name="Aakesson C.P."/>
            <person name="Strom S."/>
            <person name="Manji F."/>
            <person name="Birkbeck T.H."/>
            <person name="Nilsen H.K."/>
        </authorList>
    </citation>
    <scope>NUCLEOTIDE SEQUENCE [LARGE SCALE GENOMIC DNA]</scope>
    <source>
        <strain evidence="2 3">VIO11850</strain>
    </source>
</reference>
<evidence type="ECO:0000313" key="2">
    <source>
        <dbReference type="EMBL" id="MDP8084563.1"/>
    </source>
</evidence>
<dbReference type="SUPFAM" id="SSF102824">
    <property type="entry name" value="Colicin D/E5 nuclease domain"/>
    <property type="match status" value="1"/>
</dbReference>
<feature type="domain" description="Phage head morphogenesis" evidence="1">
    <location>
        <begin position="137"/>
        <end position="247"/>
    </location>
</feature>
<accession>A0ABT9JIF8</accession>
<name>A0ABT9JIF8_9PAST</name>
<protein>
    <submittedName>
        <fullName evidence="2">Colicin D domain-containing protein</fullName>
    </submittedName>
</protein>
<comment type="caution">
    <text evidence="2">The sequence shown here is derived from an EMBL/GenBank/DDBJ whole genome shotgun (WGS) entry which is preliminary data.</text>
</comment>
<gene>
    <name evidence="2" type="ORF">QJT92_01270</name>
</gene>
<dbReference type="RefSeq" id="WP_306383713.1">
    <property type="nucleotide sequence ID" value="NZ_JASAVR010000001.1"/>
</dbReference>
<dbReference type="Gene3D" id="3.10.450.200">
    <property type="match status" value="1"/>
</dbReference>
<dbReference type="InterPro" id="IPR038233">
    <property type="entry name" value="Colicin_D/E5_nuclease"/>
</dbReference>
<dbReference type="EMBL" id="JASAVS010000001">
    <property type="protein sequence ID" value="MDP8084563.1"/>
    <property type="molecule type" value="Genomic_DNA"/>
</dbReference>
<sequence>MNKLIELYLKNQIRIEQLKSGLVRDWGKHLQLLDKTIKELLISDELRTLNKRELDKRLKALNRAINDVFNQHWNDLSVSLDDIAEIEATQTASALKEVGIKAVIPSLPTNNTPLLVSGIAGGMLLNEWHKYWTNTERKRLINAIRKGAYLKQPNAEILQTVRGRKTHKYRDGILAQTDRHTKTKINTSVSHTVDWAKRTTHKANGVELEQWVAMLESHTCAMCRVLDHEILHVDNPPYAPAHHNCRCFRVPYVKSLGDLNYDDERPSETGKVDGKINYYEWLKQQSASYQDSILGKARGEIFRSKGMTVDKFKRLQLDRQFKQRTVNDIKRELFPDTFIEPKVDTKALQGARFQTSKLKRKYKHADMFNGLDAAKSNPRNWKKYQDKIVEFMNDPNVVQRGVYKSSNPANKVWYNNDTQIAVVFDENNYFVTSLKLTKGTKQYDKYMNEGFLW</sequence>
<organism evidence="2 3">
    <name type="scientific">Phocoenobacter skyensis</name>
    <dbReference type="NCBI Taxonomy" id="97481"/>
    <lineage>
        <taxon>Bacteria</taxon>
        <taxon>Pseudomonadati</taxon>
        <taxon>Pseudomonadota</taxon>
        <taxon>Gammaproteobacteria</taxon>
        <taxon>Pasteurellales</taxon>
        <taxon>Pasteurellaceae</taxon>
        <taxon>Phocoenobacter</taxon>
    </lineage>
</organism>
<dbReference type="Pfam" id="PF04233">
    <property type="entry name" value="Phage_Mu_F"/>
    <property type="match status" value="1"/>
</dbReference>
<keyword evidence="3" id="KW-1185">Reference proteome</keyword>
<proteinExistence type="predicted"/>
<evidence type="ECO:0000259" key="1">
    <source>
        <dbReference type="Pfam" id="PF04233"/>
    </source>
</evidence>
<dbReference type="InterPro" id="IPR006528">
    <property type="entry name" value="Phage_head_morphogenesis_dom"/>
</dbReference>
<dbReference type="Proteomes" id="UP001224812">
    <property type="component" value="Unassembled WGS sequence"/>
</dbReference>